<name>A0ABQ5HIS9_9ASTR</name>
<gene>
    <name evidence="2" type="ORF">Tco_1069513</name>
</gene>
<reference evidence="2" key="1">
    <citation type="journal article" date="2022" name="Int. J. Mol. Sci.">
        <title>Draft Genome of Tanacetum Coccineum: Genomic Comparison of Closely Related Tanacetum-Family Plants.</title>
        <authorList>
            <person name="Yamashiro T."/>
            <person name="Shiraishi A."/>
            <person name="Nakayama K."/>
            <person name="Satake H."/>
        </authorList>
    </citation>
    <scope>NUCLEOTIDE SEQUENCE</scope>
</reference>
<feature type="region of interest" description="Disordered" evidence="1">
    <location>
        <begin position="1"/>
        <end position="38"/>
    </location>
</feature>
<proteinExistence type="predicted"/>
<keyword evidence="3" id="KW-1185">Reference proteome</keyword>
<feature type="compositionally biased region" description="Basic and acidic residues" evidence="1">
    <location>
        <begin position="1"/>
        <end position="18"/>
    </location>
</feature>
<dbReference type="EMBL" id="BQNB010019669">
    <property type="protein sequence ID" value="GJT87796.1"/>
    <property type="molecule type" value="Genomic_DNA"/>
</dbReference>
<protein>
    <submittedName>
        <fullName evidence="2">Uncharacterized protein</fullName>
    </submittedName>
</protein>
<evidence type="ECO:0000256" key="1">
    <source>
        <dbReference type="SAM" id="MobiDB-lite"/>
    </source>
</evidence>
<sequence length="112" mass="13181">MCGVQKRIDVDAMEEKTKGSRKKMLGRKRAGKEHTKQDSFNKTYDCRMIKRPSGKLKKMIEYAMKKHIMIDKREDGTSRRYTSMKDYIRVLTERDFADSLEAFKTKHGDIKA</sequence>
<feature type="compositionally biased region" description="Basic residues" evidence="1">
    <location>
        <begin position="19"/>
        <end position="31"/>
    </location>
</feature>
<evidence type="ECO:0000313" key="3">
    <source>
        <dbReference type="Proteomes" id="UP001151760"/>
    </source>
</evidence>
<accession>A0ABQ5HIS9</accession>
<reference evidence="2" key="2">
    <citation type="submission" date="2022-01" db="EMBL/GenBank/DDBJ databases">
        <authorList>
            <person name="Yamashiro T."/>
            <person name="Shiraishi A."/>
            <person name="Satake H."/>
            <person name="Nakayama K."/>
        </authorList>
    </citation>
    <scope>NUCLEOTIDE SEQUENCE</scope>
</reference>
<organism evidence="2 3">
    <name type="scientific">Tanacetum coccineum</name>
    <dbReference type="NCBI Taxonomy" id="301880"/>
    <lineage>
        <taxon>Eukaryota</taxon>
        <taxon>Viridiplantae</taxon>
        <taxon>Streptophyta</taxon>
        <taxon>Embryophyta</taxon>
        <taxon>Tracheophyta</taxon>
        <taxon>Spermatophyta</taxon>
        <taxon>Magnoliopsida</taxon>
        <taxon>eudicotyledons</taxon>
        <taxon>Gunneridae</taxon>
        <taxon>Pentapetalae</taxon>
        <taxon>asterids</taxon>
        <taxon>campanulids</taxon>
        <taxon>Asterales</taxon>
        <taxon>Asteraceae</taxon>
        <taxon>Asteroideae</taxon>
        <taxon>Anthemideae</taxon>
        <taxon>Anthemidinae</taxon>
        <taxon>Tanacetum</taxon>
    </lineage>
</organism>
<dbReference type="Proteomes" id="UP001151760">
    <property type="component" value="Unassembled WGS sequence"/>
</dbReference>
<comment type="caution">
    <text evidence="2">The sequence shown here is derived from an EMBL/GenBank/DDBJ whole genome shotgun (WGS) entry which is preliminary data.</text>
</comment>
<evidence type="ECO:0000313" key="2">
    <source>
        <dbReference type="EMBL" id="GJT87796.1"/>
    </source>
</evidence>